<dbReference type="AlphaFoldDB" id="A0A1I5VAE9"/>
<evidence type="ECO:0000259" key="3">
    <source>
        <dbReference type="PROSITE" id="PS51186"/>
    </source>
</evidence>
<dbReference type="GO" id="GO:0016747">
    <property type="term" value="F:acyltransferase activity, transferring groups other than amino-acyl groups"/>
    <property type="evidence" value="ECO:0007669"/>
    <property type="project" value="InterPro"/>
</dbReference>
<dbReference type="STRING" id="126156.SAMN05421670_0728"/>
<dbReference type="OrthoDB" id="87299at2"/>
<dbReference type="CDD" id="cd04301">
    <property type="entry name" value="NAT_SF"/>
    <property type="match status" value="1"/>
</dbReference>
<dbReference type="Pfam" id="PF00583">
    <property type="entry name" value="Acetyltransf_1"/>
    <property type="match status" value="1"/>
</dbReference>
<proteinExistence type="predicted"/>
<feature type="domain" description="N-acetyltransferase" evidence="3">
    <location>
        <begin position="156"/>
        <end position="290"/>
    </location>
</feature>
<name>A0A1I5VAE9_9BACI</name>
<dbReference type="InterPro" id="IPR000182">
    <property type="entry name" value="GNAT_dom"/>
</dbReference>
<sequence>MIYVGPPNNLHQLAAFLETMNSIDASHIGYCGEEEEEIFDTLSHDFSDIDIEKSFVVAYEEDHLVGALGFDIDAKKRSAEVWGPFVGNGKDKLQIADNLWKTLENTIPFKLDEYQFFINDKNTFVKQFVGRMDGIENGHHLILKASRDYIADRIDLHVVTYASSFKKSFSELHHLAFPNTYYSSEQILSRISKDNLLLIIQHDMELKGYVYVEASPLHGEGAIEYIAVSPDYRGQGLAKKLMKAALHHLFSCDSIEEITLSVESSNKAAIALYMDAGFRVKHTLVAYKNR</sequence>
<dbReference type="SUPFAM" id="SSF55729">
    <property type="entry name" value="Acyl-CoA N-acyltransferases (Nat)"/>
    <property type="match status" value="1"/>
</dbReference>
<dbReference type="InterPro" id="IPR050680">
    <property type="entry name" value="YpeA/RimI_acetyltransf"/>
</dbReference>
<evidence type="ECO:0000313" key="4">
    <source>
        <dbReference type="EMBL" id="SFQ04307.1"/>
    </source>
</evidence>
<organism evidence="4 5">
    <name type="scientific">Psychrobacillus psychrotolerans</name>
    <dbReference type="NCBI Taxonomy" id="126156"/>
    <lineage>
        <taxon>Bacteria</taxon>
        <taxon>Bacillati</taxon>
        <taxon>Bacillota</taxon>
        <taxon>Bacilli</taxon>
        <taxon>Bacillales</taxon>
        <taxon>Bacillaceae</taxon>
        <taxon>Psychrobacillus</taxon>
    </lineage>
</organism>
<evidence type="ECO:0000256" key="2">
    <source>
        <dbReference type="ARBA" id="ARBA00023315"/>
    </source>
</evidence>
<accession>A0A1I5VAE9</accession>
<dbReference type="RefSeq" id="WP_093534266.1">
    <property type="nucleotide sequence ID" value="NZ_FOXU01000001.1"/>
</dbReference>
<dbReference type="PROSITE" id="PS51186">
    <property type="entry name" value="GNAT"/>
    <property type="match status" value="1"/>
</dbReference>
<dbReference type="Proteomes" id="UP000198734">
    <property type="component" value="Unassembled WGS sequence"/>
</dbReference>
<dbReference type="PANTHER" id="PTHR43420">
    <property type="entry name" value="ACETYLTRANSFERASE"/>
    <property type="match status" value="1"/>
</dbReference>
<evidence type="ECO:0000256" key="1">
    <source>
        <dbReference type="ARBA" id="ARBA00022679"/>
    </source>
</evidence>
<reference evidence="5" key="1">
    <citation type="submission" date="2016-10" db="EMBL/GenBank/DDBJ databases">
        <authorList>
            <person name="Varghese N."/>
            <person name="Submissions S."/>
        </authorList>
    </citation>
    <scope>NUCLEOTIDE SEQUENCE [LARGE SCALE GENOMIC DNA]</scope>
    <source>
        <strain evidence="5">DSM 11706</strain>
    </source>
</reference>
<dbReference type="EMBL" id="FOXU01000001">
    <property type="protein sequence ID" value="SFQ04307.1"/>
    <property type="molecule type" value="Genomic_DNA"/>
</dbReference>
<keyword evidence="2" id="KW-0012">Acyltransferase</keyword>
<keyword evidence="5" id="KW-1185">Reference proteome</keyword>
<gene>
    <name evidence="4" type="ORF">SAMN05421670_0728</name>
</gene>
<keyword evidence="1" id="KW-0808">Transferase</keyword>
<evidence type="ECO:0000313" key="5">
    <source>
        <dbReference type="Proteomes" id="UP000198734"/>
    </source>
</evidence>
<dbReference type="InterPro" id="IPR016181">
    <property type="entry name" value="Acyl_CoA_acyltransferase"/>
</dbReference>
<protein>
    <recommendedName>
        <fullName evidence="3">N-acetyltransferase domain-containing protein</fullName>
    </recommendedName>
</protein>
<dbReference type="Gene3D" id="3.40.630.30">
    <property type="match status" value="1"/>
</dbReference>